<dbReference type="PANTHER" id="PTHR16214:SF3">
    <property type="entry name" value="TRANSMEMBRANE PROTEIN 260"/>
    <property type="match status" value="1"/>
</dbReference>
<reference evidence="3" key="1">
    <citation type="submission" date="2023-01" db="EMBL/GenBank/DDBJ databases">
        <title>Metagenome sequencing of chrysophaentin producing Chrysophaeum taylorii.</title>
        <authorList>
            <person name="Davison J."/>
            <person name="Bewley C."/>
        </authorList>
    </citation>
    <scope>NUCLEOTIDE SEQUENCE</scope>
    <source>
        <strain evidence="3">NIES-1699</strain>
    </source>
</reference>
<evidence type="ECO:0000313" key="4">
    <source>
        <dbReference type="Proteomes" id="UP001230188"/>
    </source>
</evidence>
<gene>
    <name evidence="3" type="ORF">CTAYLR_005324</name>
</gene>
<dbReference type="EMBL" id="JAQMWT010000572">
    <property type="protein sequence ID" value="KAJ8599309.1"/>
    <property type="molecule type" value="Genomic_DNA"/>
</dbReference>
<feature type="transmembrane region" description="Helical" evidence="2">
    <location>
        <begin position="373"/>
        <end position="394"/>
    </location>
</feature>
<evidence type="ECO:0000313" key="3">
    <source>
        <dbReference type="EMBL" id="KAJ8599309.1"/>
    </source>
</evidence>
<dbReference type="PANTHER" id="PTHR16214">
    <property type="entry name" value="TRANSMEMBRANE PROTEIN 260"/>
    <property type="match status" value="1"/>
</dbReference>
<feature type="region of interest" description="Disordered" evidence="1">
    <location>
        <begin position="324"/>
        <end position="353"/>
    </location>
</feature>
<keyword evidence="2" id="KW-0812">Transmembrane</keyword>
<feature type="transmembrane region" description="Helical" evidence="2">
    <location>
        <begin position="294"/>
        <end position="313"/>
    </location>
</feature>
<feature type="transmembrane region" description="Helical" evidence="2">
    <location>
        <begin position="12"/>
        <end position="34"/>
    </location>
</feature>
<organism evidence="3 4">
    <name type="scientific">Chrysophaeum taylorii</name>
    <dbReference type="NCBI Taxonomy" id="2483200"/>
    <lineage>
        <taxon>Eukaryota</taxon>
        <taxon>Sar</taxon>
        <taxon>Stramenopiles</taxon>
        <taxon>Ochrophyta</taxon>
        <taxon>Pelagophyceae</taxon>
        <taxon>Pelagomonadales</taxon>
        <taxon>Pelagomonadaceae</taxon>
        <taxon>Chrysophaeum</taxon>
    </lineage>
</organism>
<feature type="transmembrane region" description="Helical" evidence="2">
    <location>
        <begin position="173"/>
        <end position="200"/>
    </location>
</feature>
<comment type="caution">
    <text evidence="3">The sequence shown here is derived from an EMBL/GenBank/DDBJ whole genome shotgun (WGS) entry which is preliminary data.</text>
</comment>
<evidence type="ECO:0000256" key="2">
    <source>
        <dbReference type="SAM" id="Phobius"/>
    </source>
</evidence>
<accession>A0AAD7XIE8</accession>
<dbReference type="InterPro" id="IPR052724">
    <property type="entry name" value="GT117_domain-containing"/>
</dbReference>
<name>A0AAD7XIE8_9STRA</name>
<feature type="transmembrane region" description="Helical" evidence="2">
    <location>
        <begin position="81"/>
        <end position="100"/>
    </location>
</feature>
<dbReference type="InterPro" id="IPR021280">
    <property type="entry name" value="TMEM260-like"/>
</dbReference>
<proteinExistence type="predicted"/>
<feature type="transmembrane region" description="Helical" evidence="2">
    <location>
        <begin position="212"/>
        <end position="229"/>
    </location>
</feature>
<protein>
    <recommendedName>
        <fullName evidence="5">DUF2723 domain-containing protein</fullName>
    </recommendedName>
</protein>
<dbReference type="Pfam" id="PF11028">
    <property type="entry name" value="TMEM260-like"/>
    <property type="match status" value="1"/>
</dbReference>
<keyword evidence="2" id="KW-1133">Transmembrane helix</keyword>
<evidence type="ECO:0008006" key="5">
    <source>
        <dbReference type="Google" id="ProtNLM"/>
    </source>
</evidence>
<dbReference type="AlphaFoldDB" id="A0AAD7XIE8"/>
<evidence type="ECO:0000256" key="1">
    <source>
        <dbReference type="SAM" id="MobiDB-lite"/>
    </source>
</evidence>
<keyword evidence="2" id="KW-0472">Membrane</keyword>
<sequence length="840" mass="93463">MDERRRTSPCWVDELCVFIGVWLMYIITVAPSVAGGDSGELLAEACHLGTAHPPGYPLFTMLMHPVLHLPMVPGLAIETPAAWANVACAAFGAAAAAVLAGTVRDLCKILFGVDSGRWSGAAAAGLYAFSPLVWQYAATSEVFSLNNLLNTLITRSAIDFAVNRTRASIRRGALWCGLALTNQHTAILFVVPMVVWMLVVLRDELRRRPQELVLLGTLVALGLAPYAYLPLRAALHPRPGSWGDVTSIRGFFHHLLRKDYGTLRLYSGSAGASEGLGPRLRAYGRDVAYRQSSIRMLLPALSVFGFLVLLFFYPPLQRPVAVQRDSSSPMAAQKSSKARRRARMQAYNESKRASSRGVDNAFSAAETNDDPSAYVGAALVATLAFYLVVFHALANLPLSDPLLFGIHSRFWMQPNILVCLSAGIGVESVAVVVAHVVPRNLPSVSPLAASDGKTTDTPSHHKFAARASIVLIALQLRLGLRPHADDPGAPAGTLSWRFGLARSPPAWYFHDYARALLAPLPRDALLLVNYDQQWTSVRYAQICERFRPDITVLQLSMMTYRWWQTKRELYPGISWPGTHYTKENTVAWAEGAFDIRGLLDANYARFPGIYLGGKLSFADQGYKSAYEFVPHGLVSKVFALGDVPSLHKYILDSRRVWNATLDQFRRLPFEEEGYSRETWEWTITREVFDHVAERASYVLERAIEMNETAPRRLRHLVEAAQWLEYCIKYDPNLPTHTVKNSGLADVHLVRSTTDKHKPPAVPDLLGNKPILSANMSRFADLHPRALGAEWKTWASERFTLAWGEFLERKDATDDPQYDTIRHIFDSVARLPRSKAHETLP</sequence>
<dbReference type="Proteomes" id="UP001230188">
    <property type="component" value="Unassembled WGS sequence"/>
</dbReference>
<keyword evidence="4" id="KW-1185">Reference proteome</keyword>